<proteinExistence type="predicted"/>
<feature type="compositionally biased region" description="Pro residues" evidence="1">
    <location>
        <begin position="1"/>
        <end position="12"/>
    </location>
</feature>
<organism evidence="2 3">
    <name type="scientific">Sodiomyces alkalinus (strain CBS 110278 / VKM F-3762 / F11)</name>
    <name type="common">Alkaliphilic filamentous fungus</name>
    <dbReference type="NCBI Taxonomy" id="1314773"/>
    <lineage>
        <taxon>Eukaryota</taxon>
        <taxon>Fungi</taxon>
        <taxon>Dikarya</taxon>
        <taxon>Ascomycota</taxon>
        <taxon>Pezizomycotina</taxon>
        <taxon>Sordariomycetes</taxon>
        <taxon>Hypocreomycetidae</taxon>
        <taxon>Glomerellales</taxon>
        <taxon>Plectosphaerellaceae</taxon>
        <taxon>Sodiomyces</taxon>
    </lineage>
</organism>
<keyword evidence="3" id="KW-1185">Reference proteome</keyword>
<feature type="region of interest" description="Disordered" evidence="1">
    <location>
        <begin position="96"/>
        <end position="133"/>
    </location>
</feature>
<evidence type="ECO:0000313" key="3">
    <source>
        <dbReference type="Proteomes" id="UP000272025"/>
    </source>
</evidence>
<evidence type="ECO:0000313" key="2">
    <source>
        <dbReference type="EMBL" id="ROT42823.1"/>
    </source>
</evidence>
<dbReference type="GeneID" id="39581794"/>
<gene>
    <name evidence="2" type="ORF">SODALDRAFT_347701</name>
</gene>
<feature type="region of interest" description="Disordered" evidence="1">
    <location>
        <begin position="1"/>
        <end position="24"/>
    </location>
</feature>
<sequence>MSPNPSSPPVKVPPSAADYSPATLDPDLRSQINAVLLKEGHVQRIQERLLHALHANKANWPTHVQSHALDMLRSGDVTTFPTLLRRVLEDVRHDTLTRPQAAPDAHKANGTKTNGVSGSPAASSPAPLTSTSAPSASSFAVAADGKPTLALPTAVVEEMLKVVRESLEEICEVGEDGRV</sequence>
<protein>
    <submittedName>
        <fullName evidence="2">Uncharacterized protein</fullName>
    </submittedName>
</protein>
<accession>A0A3N2Q7R9</accession>
<dbReference type="EMBL" id="ML119051">
    <property type="protein sequence ID" value="ROT42823.1"/>
    <property type="molecule type" value="Genomic_DNA"/>
</dbReference>
<reference evidence="2 3" key="1">
    <citation type="journal article" date="2018" name="Mol. Ecol.">
        <title>The obligate alkalophilic soda-lake fungus Sodiomyces alkalinus has shifted to a protein diet.</title>
        <authorList>
            <person name="Grum-Grzhimaylo A.A."/>
            <person name="Falkoski D.L."/>
            <person name="van den Heuvel J."/>
            <person name="Valero-Jimenez C.A."/>
            <person name="Min B."/>
            <person name="Choi I.G."/>
            <person name="Lipzen A."/>
            <person name="Daum C.G."/>
            <person name="Aanen D.K."/>
            <person name="Tsang A."/>
            <person name="Henrissat B."/>
            <person name="Bilanenko E.N."/>
            <person name="de Vries R.P."/>
            <person name="van Kan J.A.L."/>
            <person name="Grigoriev I.V."/>
            <person name="Debets A.J.M."/>
        </authorList>
    </citation>
    <scope>NUCLEOTIDE SEQUENCE [LARGE SCALE GENOMIC DNA]</scope>
    <source>
        <strain evidence="2 3">F11</strain>
    </source>
</reference>
<evidence type="ECO:0000256" key="1">
    <source>
        <dbReference type="SAM" id="MobiDB-lite"/>
    </source>
</evidence>
<feature type="compositionally biased region" description="Low complexity" evidence="1">
    <location>
        <begin position="119"/>
        <end position="133"/>
    </location>
</feature>
<dbReference type="STRING" id="1314773.A0A3N2Q7R9"/>
<dbReference type="AlphaFoldDB" id="A0A3N2Q7R9"/>
<dbReference type="RefSeq" id="XP_028470629.1">
    <property type="nucleotide sequence ID" value="XM_028613316.1"/>
</dbReference>
<dbReference type="Proteomes" id="UP000272025">
    <property type="component" value="Unassembled WGS sequence"/>
</dbReference>
<dbReference type="OrthoDB" id="5355007at2759"/>
<name>A0A3N2Q7R9_SODAK</name>